<evidence type="ECO:0000259" key="2">
    <source>
        <dbReference type="Pfam" id="PF07287"/>
    </source>
</evidence>
<organism evidence="4 5">
    <name type="scientific">Rhodococcus sovatensis</name>
    <dbReference type="NCBI Taxonomy" id="1805840"/>
    <lineage>
        <taxon>Bacteria</taxon>
        <taxon>Bacillati</taxon>
        <taxon>Actinomycetota</taxon>
        <taxon>Actinomycetes</taxon>
        <taxon>Mycobacteriales</taxon>
        <taxon>Nocardiaceae</taxon>
        <taxon>Rhodococcus</taxon>
    </lineage>
</organism>
<name>A0ABZ2PDC3_9NOCA</name>
<evidence type="ECO:0000313" key="4">
    <source>
        <dbReference type="EMBL" id="WXG66871.1"/>
    </source>
</evidence>
<evidence type="ECO:0000256" key="1">
    <source>
        <dbReference type="SAM" id="MobiDB-lite"/>
    </source>
</evidence>
<sequence>MTVRIGNCSGFYGDRISAMREMLEGGELDYLTGDYLAELTMLILGRDRMKDASRGYAKTFLRQAEDCLGLALDKGVKIVANAGGLNPSGLAKALDELGSGAKIAYVEGDDLLSRAQELGLGTPLTANAYLGSWGIVECLKSGADVVVTGRVTDASVIVGPAAHHFGWSRTGYDALAGAVVAGHVIECGTQATGGNYSFFTEISDMGRPGFPIAEIEADGSSVITKHDGTGGAVSVGTVTAQLLYEITGGRYANPDVTARIDSAILLSDSSDRVRISGVQGEPPPPTLKVSLNALGGFRNEFTLILTGLDIDAKAELAQKQFESWLPARPNELDWTLVRTDKPDADTEETASALLRCVARDSDPNMVGRQFSSVAVELALASYPGFSLTAPPGNGAPYGVFTAAYVDAAEVPHVAVLPDGTSRDVPQASDTKELEPLREPELPRARPQEPTIRVPLGTIAAARSGDKGGNANVGVWVRSDDEFSWLAAALTVDQLKVMLPEAKALTVTRHVLPHLRAVNFVIDGILGQGVASQARFDPQAKGLGEWLRSRHIDIPETLVFQGELA</sequence>
<dbReference type="InterPro" id="IPR010839">
    <property type="entry name" value="AtuA_N"/>
</dbReference>
<dbReference type="PANTHER" id="PTHR47585">
    <property type="match status" value="1"/>
</dbReference>
<dbReference type="Pfam" id="PF23544">
    <property type="entry name" value="AtuA_ferredoxin"/>
    <property type="match status" value="1"/>
</dbReference>
<gene>
    <name evidence="4" type="ORF">WDS16_16515</name>
</gene>
<dbReference type="EMBL" id="CP147846">
    <property type="protein sequence ID" value="WXG66871.1"/>
    <property type="molecule type" value="Genomic_DNA"/>
</dbReference>
<dbReference type="PANTHER" id="PTHR47585:SF1">
    <property type="entry name" value="DUF1446 DOMAIN-CONTAINING PROTEIN"/>
    <property type="match status" value="1"/>
</dbReference>
<dbReference type="Proteomes" id="UP001432000">
    <property type="component" value="Chromosome"/>
</dbReference>
<accession>A0ABZ2PDC3</accession>
<proteinExistence type="predicted"/>
<evidence type="ECO:0000313" key="5">
    <source>
        <dbReference type="Proteomes" id="UP001432000"/>
    </source>
</evidence>
<evidence type="ECO:0000259" key="3">
    <source>
        <dbReference type="Pfam" id="PF23544"/>
    </source>
</evidence>
<dbReference type="InterPro" id="IPR056362">
    <property type="entry name" value="AtuA-like_ferredoxin_dom"/>
</dbReference>
<feature type="domain" description="Acyclic terpene utilisation N-terminal" evidence="2">
    <location>
        <begin position="3"/>
        <end position="414"/>
    </location>
</feature>
<dbReference type="RefSeq" id="WP_338886309.1">
    <property type="nucleotide sequence ID" value="NZ_CP147846.1"/>
</dbReference>
<feature type="domain" description="AtuA-like ferredoxin-fold" evidence="3">
    <location>
        <begin position="453"/>
        <end position="551"/>
    </location>
</feature>
<reference evidence="4 5" key="1">
    <citation type="submission" date="2024-03" db="EMBL/GenBank/DDBJ databases">
        <title>Natural products discovery in diverse microorganisms through a two-stage MS feature dereplication strategy.</title>
        <authorList>
            <person name="Zhang R."/>
        </authorList>
    </citation>
    <scope>NUCLEOTIDE SEQUENCE [LARGE SCALE GENOMIC DNA]</scope>
    <source>
        <strain evidence="4 5">18930</strain>
    </source>
</reference>
<keyword evidence="5" id="KW-1185">Reference proteome</keyword>
<protein>
    <submittedName>
        <fullName evidence="4">Acyclic terpene utilization AtuA family protein</fullName>
    </submittedName>
</protein>
<feature type="region of interest" description="Disordered" evidence="1">
    <location>
        <begin position="417"/>
        <end position="445"/>
    </location>
</feature>
<feature type="compositionally biased region" description="Basic and acidic residues" evidence="1">
    <location>
        <begin position="429"/>
        <end position="445"/>
    </location>
</feature>
<dbReference type="Pfam" id="PF07287">
    <property type="entry name" value="AtuA"/>
    <property type="match status" value="1"/>
</dbReference>